<reference evidence="2 3" key="1">
    <citation type="journal article" date="2021" name="Commun. Biol.">
        <title>The genome of Shorea leprosula (Dipterocarpaceae) highlights the ecological relevance of drought in aseasonal tropical rainforests.</title>
        <authorList>
            <person name="Ng K.K.S."/>
            <person name="Kobayashi M.J."/>
            <person name="Fawcett J.A."/>
            <person name="Hatakeyama M."/>
            <person name="Paape T."/>
            <person name="Ng C.H."/>
            <person name="Ang C.C."/>
            <person name="Tnah L.H."/>
            <person name="Lee C.T."/>
            <person name="Nishiyama T."/>
            <person name="Sese J."/>
            <person name="O'Brien M.J."/>
            <person name="Copetti D."/>
            <person name="Mohd Noor M.I."/>
            <person name="Ong R.C."/>
            <person name="Putra M."/>
            <person name="Sireger I.Z."/>
            <person name="Indrioko S."/>
            <person name="Kosugi Y."/>
            <person name="Izuno A."/>
            <person name="Isagi Y."/>
            <person name="Lee S.L."/>
            <person name="Shimizu K.K."/>
        </authorList>
    </citation>
    <scope>NUCLEOTIDE SEQUENCE [LARGE SCALE GENOMIC DNA]</scope>
    <source>
        <strain evidence="2">214</strain>
    </source>
</reference>
<gene>
    <name evidence="2" type="ORF">SLEP1_g36660</name>
</gene>
<keyword evidence="1" id="KW-0732">Signal</keyword>
<protein>
    <recommendedName>
        <fullName evidence="4">Secreted protein</fullName>
    </recommendedName>
</protein>
<proteinExistence type="predicted"/>
<sequence length="81" mass="9714">MSWDTAQPFLFLFFFFRLCRRIDSNIKEHNLAVLFVFILRFHFLPDDENFSNQNLCMKRLKMVVLPFASTAEVEEPCFMPC</sequence>
<evidence type="ECO:0008006" key="4">
    <source>
        <dbReference type="Google" id="ProtNLM"/>
    </source>
</evidence>
<evidence type="ECO:0000256" key="1">
    <source>
        <dbReference type="SAM" id="SignalP"/>
    </source>
</evidence>
<accession>A0AAV5KS88</accession>
<feature type="signal peptide" evidence="1">
    <location>
        <begin position="1"/>
        <end position="21"/>
    </location>
</feature>
<keyword evidence="3" id="KW-1185">Reference proteome</keyword>
<evidence type="ECO:0000313" key="3">
    <source>
        <dbReference type="Proteomes" id="UP001054252"/>
    </source>
</evidence>
<dbReference type="AlphaFoldDB" id="A0AAV5KS88"/>
<name>A0AAV5KS88_9ROSI</name>
<dbReference type="Proteomes" id="UP001054252">
    <property type="component" value="Unassembled WGS sequence"/>
</dbReference>
<comment type="caution">
    <text evidence="2">The sequence shown here is derived from an EMBL/GenBank/DDBJ whole genome shotgun (WGS) entry which is preliminary data.</text>
</comment>
<feature type="chain" id="PRO_5043630002" description="Secreted protein" evidence="1">
    <location>
        <begin position="22"/>
        <end position="81"/>
    </location>
</feature>
<evidence type="ECO:0000313" key="2">
    <source>
        <dbReference type="EMBL" id="GKV27490.1"/>
    </source>
</evidence>
<organism evidence="2 3">
    <name type="scientific">Rubroshorea leprosula</name>
    <dbReference type="NCBI Taxonomy" id="152421"/>
    <lineage>
        <taxon>Eukaryota</taxon>
        <taxon>Viridiplantae</taxon>
        <taxon>Streptophyta</taxon>
        <taxon>Embryophyta</taxon>
        <taxon>Tracheophyta</taxon>
        <taxon>Spermatophyta</taxon>
        <taxon>Magnoliopsida</taxon>
        <taxon>eudicotyledons</taxon>
        <taxon>Gunneridae</taxon>
        <taxon>Pentapetalae</taxon>
        <taxon>rosids</taxon>
        <taxon>malvids</taxon>
        <taxon>Malvales</taxon>
        <taxon>Dipterocarpaceae</taxon>
        <taxon>Rubroshorea</taxon>
    </lineage>
</organism>
<dbReference type="EMBL" id="BPVZ01000076">
    <property type="protein sequence ID" value="GKV27490.1"/>
    <property type="molecule type" value="Genomic_DNA"/>
</dbReference>